<dbReference type="OrthoDB" id="94039at2759"/>
<reference evidence="2" key="1">
    <citation type="submission" date="2021-06" db="EMBL/GenBank/DDBJ databases">
        <authorList>
            <person name="Kallberg Y."/>
            <person name="Tangrot J."/>
            <person name="Rosling A."/>
        </authorList>
    </citation>
    <scope>NUCLEOTIDE SEQUENCE</scope>
    <source>
        <strain evidence="2">UK204</strain>
    </source>
</reference>
<feature type="domain" description="AB hydrolase-1" evidence="1">
    <location>
        <begin position="53"/>
        <end position="300"/>
    </location>
</feature>
<sequence length="341" mass="39255">MLRISNLVIPASSTRQLPGKNNAQLRLSVNCYEDVRNDRFNNNNDNDEGINMILAHANGFHKEIWEPIIRSLFNNKNLNINKIFALDCSNQGESAVLNENILPDTYKWWDYGYDILQVIDYVQIEEPIVGIGHSLGGTATFMAELIRPGTFSCIVAIDPAISPATLNYAMATPTLKRKDTWENREAAKESFLKNKFFKTWDPKVLDLYVEYGLRDLSNGQVTLKCSKFQEHYTFVHDIHGAFQAFDRLHEIECPILFMTGEKSEMNSREWASLKQSRTRRGEWHEIPDCGHLVIMEKPELTIFPIESFVHKHLVELKDIPTIPNNPSRNDEYTGFQIHPKL</sequence>
<name>A0A9N8WFC4_9GLOM</name>
<evidence type="ECO:0000259" key="1">
    <source>
        <dbReference type="Pfam" id="PF12697"/>
    </source>
</evidence>
<dbReference type="PANTHER" id="PTHR43194:SF2">
    <property type="entry name" value="PEROXISOMAL MEMBRANE PROTEIN LPX1"/>
    <property type="match status" value="1"/>
</dbReference>
<accession>A0A9N8WFC4</accession>
<evidence type="ECO:0000313" key="2">
    <source>
        <dbReference type="EMBL" id="CAG8485367.1"/>
    </source>
</evidence>
<protein>
    <submittedName>
        <fullName evidence="2">6431_t:CDS:1</fullName>
    </submittedName>
</protein>
<dbReference type="InterPro" id="IPR000073">
    <property type="entry name" value="AB_hydrolase_1"/>
</dbReference>
<organism evidence="2 3">
    <name type="scientific">Funneliformis caledonium</name>
    <dbReference type="NCBI Taxonomy" id="1117310"/>
    <lineage>
        <taxon>Eukaryota</taxon>
        <taxon>Fungi</taxon>
        <taxon>Fungi incertae sedis</taxon>
        <taxon>Mucoromycota</taxon>
        <taxon>Glomeromycotina</taxon>
        <taxon>Glomeromycetes</taxon>
        <taxon>Glomerales</taxon>
        <taxon>Glomeraceae</taxon>
        <taxon>Funneliformis</taxon>
    </lineage>
</organism>
<dbReference type="Gene3D" id="3.40.50.1820">
    <property type="entry name" value="alpha/beta hydrolase"/>
    <property type="match status" value="1"/>
</dbReference>
<dbReference type="Pfam" id="PF12697">
    <property type="entry name" value="Abhydrolase_6"/>
    <property type="match status" value="1"/>
</dbReference>
<dbReference type="InterPro" id="IPR050228">
    <property type="entry name" value="Carboxylesterase_BioH"/>
</dbReference>
<proteinExistence type="predicted"/>
<dbReference type="SUPFAM" id="SSF53474">
    <property type="entry name" value="alpha/beta-Hydrolases"/>
    <property type="match status" value="1"/>
</dbReference>
<dbReference type="PANTHER" id="PTHR43194">
    <property type="entry name" value="HYDROLASE ALPHA/BETA FOLD FAMILY"/>
    <property type="match status" value="1"/>
</dbReference>
<dbReference type="EMBL" id="CAJVPQ010000483">
    <property type="protein sequence ID" value="CAG8485367.1"/>
    <property type="molecule type" value="Genomic_DNA"/>
</dbReference>
<comment type="caution">
    <text evidence="2">The sequence shown here is derived from an EMBL/GenBank/DDBJ whole genome shotgun (WGS) entry which is preliminary data.</text>
</comment>
<keyword evidence="3" id="KW-1185">Reference proteome</keyword>
<dbReference type="AlphaFoldDB" id="A0A9N8WFC4"/>
<evidence type="ECO:0000313" key="3">
    <source>
        <dbReference type="Proteomes" id="UP000789570"/>
    </source>
</evidence>
<dbReference type="Proteomes" id="UP000789570">
    <property type="component" value="Unassembled WGS sequence"/>
</dbReference>
<gene>
    <name evidence="2" type="ORF">FCALED_LOCUS2926</name>
</gene>
<dbReference type="InterPro" id="IPR029058">
    <property type="entry name" value="AB_hydrolase_fold"/>
</dbReference>